<accession>M2TCL2</accession>
<dbReference type="HOGENOM" id="CLU_383091_0_0_1"/>
<evidence type="ECO:0000313" key="3">
    <source>
        <dbReference type="Proteomes" id="UP000016936"/>
    </source>
</evidence>
<dbReference type="EMBL" id="KB445571">
    <property type="protein sequence ID" value="EMD95275.1"/>
    <property type="molecule type" value="Genomic_DNA"/>
</dbReference>
<feature type="compositionally biased region" description="Basic and acidic residues" evidence="1">
    <location>
        <begin position="439"/>
        <end position="448"/>
    </location>
</feature>
<keyword evidence="3" id="KW-1185">Reference proteome</keyword>
<feature type="compositionally biased region" description="Polar residues" evidence="1">
    <location>
        <begin position="460"/>
        <end position="482"/>
    </location>
</feature>
<dbReference type="OMA" id="HREWPLE"/>
<feature type="compositionally biased region" description="Basic and acidic residues" evidence="1">
    <location>
        <begin position="127"/>
        <end position="154"/>
    </location>
</feature>
<gene>
    <name evidence="2" type="ORF">COCHEDRAFT_1222434</name>
</gene>
<feature type="compositionally biased region" description="Basic and acidic residues" evidence="1">
    <location>
        <begin position="667"/>
        <end position="686"/>
    </location>
</feature>
<evidence type="ECO:0000256" key="1">
    <source>
        <dbReference type="SAM" id="MobiDB-lite"/>
    </source>
</evidence>
<reference evidence="2 3" key="1">
    <citation type="journal article" date="2012" name="PLoS Pathog.">
        <title>Diverse lifestyles and strategies of plant pathogenesis encoded in the genomes of eighteen Dothideomycetes fungi.</title>
        <authorList>
            <person name="Ohm R.A."/>
            <person name="Feau N."/>
            <person name="Henrissat B."/>
            <person name="Schoch C.L."/>
            <person name="Horwitz B.A."/>
            <person name="Barry K.W."/>
            <person name="Condon B.J."/>
            <person name="Copeland A.C."/>
            <person name="Dhillon B."/>
            <person name="Glaser F."/>
            <person name="Hesse C.N."/>
            <person name="Kosti I."/>
            <person name="LaButti K."/>
            <person name="Lindquist E.A."/>
            <person name="Lucas S."/>
            <person name="Salamov A.A."/>
            <person name="Bradshaw R.E."/>
            <person name="Ciuffetti L."/>
            <person name="Hamelin R.C."/>
            <person name="Kema G.H.J."/>
            <person name="Lawrence C."/>
            <person name="Scott J.A."/>
            <person name="Spatafora J.W."/>
            <person name="Turgeon B.G."/>
            <person name="de Wit P.J.G.M."/>
            <person name="Zhong S."/>
            <person name="Goodwin S.B."/>
            <person name="Grigoriev I.V."/>
        </authorList>
    </citation>
    <scope>NUCLEOTIDE SEQUENCE [LARGE SCALE GENOMIC DNA]</scope>
    <source>
        <strain evidence="3">C5 / ATCC 48332 / race O</strain>
    </source>
</reference>
<proteinExistence type="predicted"/>
<dbReference type="Proteomes" id="UP000016936">
    <property type="component" value="Unassembled WGS sequence"/>
</dbReference>
<feature type="region of interest" description="Disordered" evidence="1">
    <location>
        <begin position="439"/>
        <end position="493"/>
    </location>
</feature>
<organism evidence="2 3">
    <name type="scientific">Cochliobolus heterostrophus (strain C5 / ATCC 48332 / race O)</name>
    <name type="common">Southern corn leaf blight fungus</name>
    <name type="synonym">Bipolaris maydis</name>
    <dbReference type="NCBI Taxonomy" id="701091"/>
    <lineage>
        <taxon>Eukaryota</taxon>
        <taxon>Fungi</taxon>
        <taxon>Dikarya</taxon>
        <taxon>Ascomycota</taxon>
        <taxon>Pezizomycotina</taxon>
        <taxon>Dothideomycetes</taxon>
        <taxon>Pleosporomycetidae</taxon>
        <taxon>Pleosporales</taxon>
        <taxon>Pleosporineae</taxon>
        <taxon>Pleosporaceae</taxon>
        <taxon>Bipolaris</taxon>
    </lineage>
</organism>
<dbReference type="AlphaFoldDB" id="M2TCL2"/>
<feature type="compositionally biased region" description="Basic and acidic residues" evidence="1">
    <location>
        <begin position="69"/>
        <end position="97"/>
    </location>
</feature>
<evidence type="ECO:0000313" key="2">
    <source>
        <dbReference type="EMBL" id="EMD95275.1"/>
    </source>
</evidence>
<dbReference type="eggNOG" id="ENOG502TFA7">
    <property type="taxonomic scope" value="Eukaryota"/>
</dbReference>
<protein>
    <submittedName>
        <fullName evidence="2">Uncharacterized protein</fullName>
    </submittedName>
</protein>
<name>M2TCL2_COCH5</name>
<feature type="region of interest" description="Disordered" evidence="1">
    <location>
        <begin position="667"/>
        <end position="722"/>
    </location>
</feature>
<feature type="compositionally biased region" description="Basic and acidic residues" evidence="1">
    <location>
        <begin position="33"/>
        <end position="50"/>
    </location>
</feature>
<feature type="region of interest" description="Disordered" evidence="1">
    <location>
        <begin position="1"/>
        <end position="161"/>
    </location>
</feature>
<sequence>MAVVASRNLENMMSENSRIDINKADAGASGGKENGRDKGGEDDPPQREESSSASSGSGLPHSNQSESKIASKSDMDATHKNDPDHMNWKSDAPEFVDHNGQPMKSDEKDPENSSGDSSGDENEDNEEERRKEKAERERFLAQGREENRKIRHGESNTSRPPSIERHWRQLYITVKTWWRDHGKALNPSQKTSIEKIQGRIEKECESIVKENYSDAGDIDREKKKLFQEYKFPVETLHGLISTAAAALSTVQKMETNGTKEDKESLNEEQNSLVKGVAVITETLKKYQIPAQCVVTNLALEMFDTIVNKSEATRAQYAETLSELNKPTAEQEEAWTVAIPHMEKALQLMRKDDHTSDGEKQLQTQIRFIESKNKVLETHNEELEIKTTTNSLPIALLQRMQQQWIDGQERELAENWTNLTKTLATQTLAKDLHQKLLTQGEDKMKEEKSPSPPSPPERSVADSSEGGSLSAGVSETSKSSSGPARTKPKKPVEKDYLSMQLSELDVITMPDYSDGKTEFGKLVAVRPCQTGNPRFSRFILHAGTENLEHYRVVRGSDLGPGGAETLESYEPERTHQAFNLRNRKSEMKENKIAAIGPCVVMSRGENYKPGPKSRRPDAYVKVEYADKTVDWVTRTEFIQLTGKKFADRTLVTLESKYKEKARYLEAHRQARMHPDTKKPLQPEDQQDKPWLFPDDDLLVGKVTGSEDDKEDADMGLNGIQINA</sequence>
<reference evidence="3" key="2">
    <citation type="journal article" date="2013" name="PLoS Genet.">
        <title>Comparative genome structure, secondary metabolite, and effector coding capacity across Cochliobolus pathogens.</title>
        <authorList>
            <person name="Condon B.J."/>
            <person name="Leng Y."/>
            <person name="Wu D."/>
            <person name="Bushley K.E."/>
            <person name="Ohm R.A."/>
            <person name="Otillar R."/>
            <person name="Martin J."/>
            <person name="Schackwitz W."/>
            <person name="Grimwood J."/>
            <person name="MohdZainudin N."/>
            <person name="Xue C."/>
            <person name="Wang R."/>
            <person name="Manning V.A."/>
            <person name="Dhillon B."/>
            <person name="Tu Z.J."/>
            <person name="Steffenson B.J."/>
            <person name="Salamov A."/>
            <person name="Sun H."/>
            <person name="Lowry S."/>
            <person name="LaButti K."/>
            <person name="Han J."/>
            <person name="Copeland A."/>
            <person name="Lindquist E."/>
            <person name="Barry K."/>
            <person name="Schmutz J."/>
            <person name="Baker S.E."/>
            <person name="Ciuffetti L.M."/>
            <person name="Grigoriev I.V."/>
            <person name="Zhong S."/>
            <person name="Turgeon B.G."/>
        </authorList>
    </citation>
    <scope>NUCLEOTIDE SEQUENCE [LARGE SCALE GENOMIC DNA]</scope>
    <source>
        <strain evidence="3">C5 / ATCC 48332 / race O</strain>
    </source>
</reference>
<dbReference type="OrthoDB" id="3800332at2759"/>